<dbReference type="AlphaFoldDB" id="A4NZP4"/>
<dbReference type="EMBL" id="AAZJ01000010">
    <property type="protein sequence ID" value="EDK13369.1"/>
    <property type="molecule type" value="Genomic_DNA"/>
</dbReference>
<sequence length="109" mass="12263">MVHHQHCASLKNACRQSLAKWDNVQSAVNFEAELQIEILNEQNALLSLMTAISVSEGSLQNIWTEELENNLLLVILQVCVKDIKHLANIVHRIKGITGVVNVKRNINEL</sequence>
<gene>
    <name evidence="2" type="ORF">CGSHiR3021_01362</name>
</gene>
<dbReference type="Pfam" id="PF13291">
    <property type="entry name" value="ACT_4"/>
    <property type="match status" value="1"/>
</dbReference>
<dbReference type="PROSITE" id="PS51671">
    <property type="entry name" value="ACT"/>
    <property type="match status" value="1"/>
</dbReference>
<accession>A4NZP4</accession>
<dbReference type="CDD" id="cd04876">
    <property type="entry name" value="ACT_RelA-SpoT"/>
    <property type="match status" value="1"/>
</dbReference>
<dbReference type="Proteomes" id="UP000005596">
    <property type="component" value="Unassembled WGS sequence"/>
</dbReference>
<dbReference type="BioCyc" id="HINF375063:G119K-1760-MONOMER"/>
<name>A4NZP4_HAEIF</name>
<proteinExistence type="predicted"/>
<dbReference type="Gene3D" id="3.30.70.260">
    <property type="match status" value="1"/>
</dbReference>
<evidence type="ECO:0000313" key="3">
    <source>
        <dbReference type="Proteomes" id="UP000005596"/>
    </source>
</evidence>
<evidence type="ECO:0000313" key="2">
    <source>
        <dbReference type="EMBL" id="EDK13369.1"/>
    </source>
</evidence>
<dbReference type="InterPro" id="IPR002912">
    <property type="entry name" value="ACT_dom"/>
</dbReference>
<evidence type="ECO:0000259" key="1">
    <source>
        <dbReference type="PROSITE" id="PS51671"/>
    </source>
</evidence>
<dbReference type="GO" id="GO:0016787">
    <property type="term" value="F:hydrolase activity"/>
    <property type="evidence" value="ECO:0007669"/>
    <property type="project" value="UniProtKB-KW"/>
</dbReference>
<reference evidence="2 3" key="1">
    <citation type="journal article" date="2007" name="Genome Biol.">
        <title>Characterization and modeling of the Haemophilus influenzae core and supragenomes based on the complete genomic sequences of Rd and 12 clinical nontypeable strains.</title>
        <authorList>
            <person name="Hogg J.S."/>
            <person name="Hu F.Z."/>
            <person name="Janto B."/>
            <person name="Boissy R."/>
            <person name="Hayes J."/>
            <person name="Keefe R."/>
            <person name="Post J.C."/>
            <person name="Ehrlich G.D."/>
        </authorList>
    </citation>
    <scope>NUCLEOTIDE SEQUENCE [LARGE SCALE GENOMIC DNA]</scope>
    <source>
        <strain evidence="2 3">22.4-21</strain>
    </source>
</reference>
<organism evidence="2 3">
    <name type="scientific">Haemophilus influenzae 22.4-21</name>
    <dbReference type="NCBI Taxonomy" id="375063"/>
    <lineage>
        <taxon>Bacteria</taxon>
        <taxon>Pseudomonadati</taxon>
        <taxon>Pseudomonadota</taxon>
        <taxon>Gammaproteobacteria</taxon>
        <taxon>Pasteurellales</taxon>
        <taxon>Pasteurellaceae</taxon>
        <taxon>Haemophilus</taxon>
    </lineage>
</organism>
<keyword evidence="2" id="KW-0378">Hydrolase</keyword>
<protein>
    <submittedName>
        <fullName evidence="2">Guanosine-3',5'-bis 3'-pyrophosphohydrolase</fullName>
    </submittedName>
</protein>
<feature type="domain" description="ACT" evidence="1">
    <location>
        <begin position="33"/>
        <end position="107"/>
    </location>
</feature>